<dbReference type="EMBL" id="KP136319">
    <property type="protein sequence ID" value="AJF97622.1"/>
    <property type="molecule type" value="Genomic_DNA"/>
</dbReference>
<organism evidence="1 2">
    <name type="scientific">Pandoravirus inopinatum</name>
    <dbReference type="NCBI Taxonomy" id="1605721"/>
    <lineage>
        <taxon>Viruses</taxon>
        <taxon>Pandoravirus</taxon>
    </lineage>
</organism>
<protein>
    <submittedName>
        <fullName evidence="1">Uncharacterized protein</fullName>
    </submittedName>
</protein>
<reference evidence="1 2" key="1">
    <citation type="journal article" date="2015" name="Parasitol. Res.">
        <title>Viruses in close associations with free-living amoebae.</title>
        <authorList>
            <person name="Scheid P."/>
        </authorList>
    </citation>
    <scope>NUCLEOTIDE SEQUENCE [LARGE SCALE GENOMIC DNA]</scope>
    <source>
        <strain evidence="1">KlaHel</strain>
    </source>
</reference>
<dbReference type="Proteomes" id="UP000202511">
    <property type="component" value="Segment"/>
</dbReference>
<dbReference type="KEGG" id="vg:23462539"/>
<dbReference type="GeneID" id="23462539"/>
<proteinExistence type="predicted"/>
<sequence length="501" mass="55215">MGTMFQFECADGCVDRPVACVARIFPQDTPIGTLLSSTRWTAKPPTGTRLCADYGCETVQFVLDFLEHDRQLRVDEQRVWAVRAEFVSMCDLLLLADTFAGLVARTLSKIAESATVEVVYGRSLLSSPPPHSSEHPAVRVSVRVKPCLAPFELFGLDLLGVPRGRFWTDPVVVEHTEHAHVPSVQGIIDIAAAAASRWTIAPLFDRIVTSDTQHLLQHTMGTSRDAPVGRQASVSSGSVALFRPLGVYKEPVVVPIADLDQAYVADRVKELVELPCVDPICTLRPESPYLPRLHTVLVAGGTDSTRLLMASRLAARMCASRTIIYMAHTRCDRVRQYFPHALITDRHDDRAHQDPSAVLIVFVGLVEPVDQKPLVTYLHPHGPRIIYLALKAYCLSHTIDAAYLFYDANNDAAVDKDDLKSHSKWLFQVASTEMVRACAARARDYGATVCMTLARDGSVSIISLERGDPRAAIRCVDCQANHLHSQVDRLRLVGGAPFFST</sequence>
<evidence type="ECO:0000313" key="1">
    <source>
        <dbReference type="EMBL" id="AJF97622.1"/>
    </source>
</evidence>
<accession>A0A0B5JD62</accession>
<dbReference type="RefSeq" id="YP_009119857.1">
    <property type="nucleotide sequence ID" value="NC_026440.1"/>
</dbReference>
<name>A0A0B5JD62_9VIRU</name>
<evidence type="ECO:0000313" key="2">
    <source>
        <dbReference type="Proteomes" id="UP000202511"/>
    </source>
</evidence>